<dbReference type="GO" id="GO:0005829">
    <property type="term" value="C:cytosol"/>
    <property type="evidence" value="ECO:0007669"/>
    <property type="project" value="TreeGrafter"/>
</dbReference>
<dbReference type="PANTHER" id="PTHR37419">
    <property type="entry name" value="SERINE/THREONINE-PROTEIN KINASE TOXIN HIPA"/>
    <property type="match status" value="1"/>
</dbReference>
<name>A0A2I2KNB5_9ACTN</name>
<dbReference type="NCBIfam" id="TIGR03071">
    <property type="entry name" value="couple_hipA"/>
    <property type="match status" value="1"/>
</dbReference>
<feature type="domain" description="HipA N-terminal subdomain 1" evidence="6">
    <location>
        <begin position="6"/>
        <end position="105"/>
    </location>
</feature>
<sequence>MTTKILLVVMQDEVVGRVTQSSESAEPEFTYEPSYLATGSVPLGVRMALASSAYRGSVVRAFLEGVLPEDPRTRQRWGGLLGVAPDDTLAILAQMGWDCPGAVQFCLPDAVDEMRSRGGETRPVSDEDIAGRIRALRTEDAASWTLPDEHWSLPGQQSKFALAKLPTGWYEAHGSAATTHVIKPGIGRLHHQALVEHATMRAARALGLDVAHTEFTYFGSDEPAIVIERYDRLVLDDQAVVRLHQEDFCSASGRLPTKKYEAHGGPGLRDLVRIVQQNARDRAAGRAALGAFVAFNYVAGAPDGHAKNISLLLLPEDIRVAPLYDLATSLPYSGDAGLREVAIGIGGRRKFGQVLGKHWDKAAAILGIPTDEYRDTARAMAEAFPDAFSDALTAVGTAEANDVRRRSLDPIARHTDQVRERLDDPIAPSPR</sequence>
<organism evidence="7 8">
    <name type="scientific">Frankia canadensis</name>
    <dbReference type="NCBI Taxonomy" id="1836972"/>
    <lineage>
        <taxon>Bacteria</taxon>
        <taxon>Bacillati</taxon>
        <taxon>Actinomycetota</taxon>
        <taxon>Actinomycetes</taxon>
        <taxon>Frankiales</taxon>
        <taxon>Frankiaceae</taxon>
        <taxon>Frankia</taxon>
    </lineage>
</organism>
<gene>
    <name evidence="7" type="ORF">FRACA_1720006</name>
</gene>
<evidence type="ECO:0000256" key="3">
    <source>
        <dbReference type="ARBA" id="ARBA00022777"/>
    </source>
</evidence>
<dbReference type="GO" id="GO:0004674">
    <property type="term" value="F:protein serine/threonine kinase activity"/>
    <property type="evidence" value="ECO:0007669"/>
    <property type="project" value="TreeGrafter"/>
</dbReference>
<feature type="region of interest" description="Disordered" evidence="4">
    <location>
        <begin position="405"/>
        <end position="431"/>
    </location>
</feature>
<evidence type="ECO:0000259" key="6">
    <source>
        <dbReference type="Pfam" id="PF13657"/>
    </source>
</evidence>
<keyword evidence="2" id="KW-0808">Transferase</keyword>
<feature type="compositionally biased region" description="Basic and acidic residues" evidence="4">
    <location>
        <begin position="405"/>
        <end position="424"/>
    </location>
</feature>
<dbReference type="InterPro" id="IPR052028">
    <property type="entry name" value="HipA_Ser/Thr_kinase"/>
</dbReference>
<dbReference type="AlphaFoldDB" id="A0A2I2KNB5"/>
<dbReference type="Pfam" id="PF07804">
    <property type="entry name" value="HipA_C"/>
    <property type="match status" value="1"/>
</dbReference>
<evidence type="ECO:0000313" key="8">
    <source>
        <dbReference type="Proteomes" id="UP000234331"/>
    </source>
</evidence>
<evidence type="ECO:0000259" key="5">
    <source>
        <dbReference type="Pfam" id="PF07804"/>
    </source>
</evidence>
<dbReference type="OrthoDB" id="3182374at2"/>
<evidence type="ECO:0000256" key="1">
    <source>
        <dbReference type="ARBA" id="ARBA00010164"/>
    </source>
</evidence>
<dbReference type="InterPro" id="IPR012893">
    <property type="entry name" value="HipA-like_C"/>
</dbReference>
<dbReference type="CDD" id="cd17808">
    <property type="entry name" value="HipA_Ec_like"/>
    <property type="match status" value="1"/>
</dbReference>
<evidence type="ECO:0000313" key="7">
    <source>
        <dbReference type="EMBL" id="SNQ47150.1"/>
    </source>
</evidence>
<protein>
    <submittedName>
        <fullName evidence="7">HipA</fullName>
    </submittedName>
</protein>
<keyword evidence="8" id="KW-1185">Reference proteome</keyword>
<proteinExistence type="inferred from homology"/>
<dbReference type="EMBL" id="FZMO01000082">
    <property type="protein sequence ID" value="SNQ47150.1"/>
    <property type="molecule type" value="Genomic_DNA"/>
</dbReference>
<dbReference type="Pfam" id="PF13657">
    <property type="entry name" value="Couple_hipA"/>
    <property type="match status" value="1"/>
</dbReference>
<dbReference type="RefSeq" id="WP_101831048.1">
    <property type="nucleotide sequence ID" value="NZ_FZMO01000082.1"/>
</dbReference>
<comment type="similarity">
    <text evidence="1">Belongs to the HipA Ser/Thr kinase family.</text>
</comment>
<accession>A0A2I2KNB5</accession>
<reference evidence="7 8" key="1">
    <citation type="submission" date="2017-06" db="EMBL/GenBank/DDBJ databases">
        <authorList>
            <person name="Kim H.J."/>
            <person name="Triplett B.A."/>
        </authorList>
    </citation>
    <scope>NUCLEOTIDE SEQUENCE [LARGE SCALE GENOMIC DNA]</scope>
    <source>
        <strain evidence="7">FRACA_ARgP5</strain>
    </source>
</reference>
<feature type="domain" description="HipA-like C-terminal" evidence="5">
    <location>
        <begin position="151"/>
        <end position="387"/>
    </location>
</feature>
<dbReference type="Proteomes" id="UP000234331">
    <property type="component" value="Unassembled WGS sequence"/>
</dbReference>
<evidence type="ECO:0000256" key="2">
    <source>
        <dbReference type="ARBA" id="ARBA00022679"/>
    </source>
</evidence>
<evidence type="ECO:0000256" key="4">
    <source>
        <dbReference type="SAM" id="MobiDB-lite"/>
    </source>
</evidence>
<dbReference type="InterPro" id="IPR017508">
    <property type="entry name" value="HipA_N1"/>
</dbReference>
<dbReference type="PANTHER" id="PTHR37419:SF1">
    <property type="entry name" value="SERINE_THREONINE-PROTEIN KINASE TOXIN HIPA"/>
    <property type="match status" value="1"/>
</dbReference>
<keyword evidence="3" id="KW-0418">Kinase</keyword>